<name>A0A8C4SMD8_ERPCA</name>
<evidence type="ECO:0000313" key="3">
    <source>
        <dbReference type="Proteomes" id="UP000694620"/>
    </source>
</evidence>
<sequence length="86" mass="9676">MSEAKLELFSQGPVLLPLRLCATIFLWPQQSSHPPTGIQTHSQQPGRSHLSTLEGWSVPEELNSLHSVSDHRHPHWVPPENFSPHS</sequence>
<keyword evidence="3" id="KW-1185">Reference proteome</keyword>
<reference evidence="2" key="2">
    <citation type="submission" date="2025-08" db="UniProtKB">
        <authorList>
            <consortium name="Ensembl"/>
        </authorList>
    </citation>
    <scope>IDENTIFICATION</scope>
</reference>
<feature type="region of interest" description="Disordered" evidence="1">
    <location>
        <begin position="67"/>
        <end position="86"/>
    </location>
</feature>
<evidence type="ECO:0000313" key="2">
    <source>
        <dbReference type="Ensembl" id="ENSECRP00000018358.1"/>
    </source>
</evidence>
<protein>
    <submittedName>
        <fullName evidence="2">Uncharacterized protein</fullName>
    </submittedName>
</protein>
<organism evidence="2 3">
    <name type="scientific">Erpetoichthys calabaricus</name>
    <name type="common">Rope fish</name>
    <name type="synonym">Calamoichthys calabaricus</name>
    <dbReference type="NCBI Taxonomy" id="27687"/>
    <lineage>
        <taxon>Eukaryota</taxon>
        <taxon>Metazoa</taxon>
        <taxon>Chordata</taxon>
        <taxon>Craniata</taxon>
        <taxon>Vertebrata</taxon>
        <taxon>Euteleostomi</taxon>
        <taxon>Actinopterygii</taxon>
        <taxon>Polypteriformes</taxon>
        <taxon>Polypteridae</taxon>
        <taxon>Erpetoichthys</taxon>
    </lineage>
</organism>
<dbReference type="Proteomes" id="UP000694620">
    <property type="component" value="Chromosome 6"/>
</dbReference>
<reference evidence="2" key="1">
    <citation type="submission" date="2021-06" db="EMBL/GenBank/DDBJ databases">
        <authorList>
            <consortium name="Wellcome Sanger Institute Data Sharing"/>
        </authorList>
    </citation>
    <scope>NUCLEOTIDE SEQUENCE [LARGE SCALE GENOMIC DNA]</scope>
</reference>
<dbReference type="Ensembl" id="ENSECRT00000018729.1">
    <property type="protein sequence ID" value="ENSECRP00000018358.1"/>
    <property type="gene ID" value="ENSECRG00000012272.1"/>
</dbReference>
<dbReference type="AlphaFoldDB" id="A0A8C4SMD8"/>
<reference evidence="2" key="3">
    <citation type="submission" date="2025-09" db="UniProtKB">
        <authorList>
            <consortium name="Ensembl"/>
        </authorList>
    </citation>
    <scope>IDENTIFICATION</scope>
</reference>
<evidence type="ECO:0000256" key="1">
    <source>
        <dbReference type="SAM" id="MobiDB-lite"/>
    </source>
</evidence>
<accession>A0A8C4SMD8</accession>
<proteinExistence type="predicted"/>
<feature type="compositionally biased region" description="Polar residues" evidence="1">
    <location>
        <begin position="32"/>
        <end position="51"/>
    </location>
</feature>
<feature type="region of interest" description="Disordered" evidence="1">
    <location>
        <begin position="32"/>
        <end position="54"/>
    </location>
</feature>